<dbReference type="GO" id="GO:0005783">
    <property type="term" value="C:endoplasmic reticulum"/>
    <property type="evidence" value="ECO:0007669"/>
    <property type="project" value="TreeGrafter"/>
</dbReference>
<evidence type="ECO:0000313" key="3">
    <source>
        <dbReference type="Proteomes" id="UP000585474"/>
    </source>
</evidence>
<dbReference type="OrthoDB" id="1902639at2759"/>
<reference evidence="3" key="1">
    <citation type="submission" date="2019-07" db="EMBL/GenBank/DDBJ databases">
        <title>De Novo Assembly of kiwifruit Actinidia rufa.</title>
        <authorList>
            <person name="Sugita-Konishi S."/>
            <person name="Sato K."/>
            <person name="Mori E."/>
            <person name="Abe Y."/>
            <person name="Kisaki G."/>
            <person name="Hamano K."/>
            <person name="Suezawa K."/>
            <person name="Otani M."/>
            <person name="Fukuda T."/>
            <person name="Manabe T."/>
            <person name="Gomi K."/>
            <person name="Tabuchi M."/>
            <person name="Akimitsu K."/>
            <person name="Kataoka I."/>
        </authorList>
    </citation>
    <scope>NUCLEOTIDE SEQUENCE [LARGE SCALE GENOMIC DNA]</scope>
    <source>
        <strain evidence="3">cv. Fuchu</strain>
    </source>
</reference>
<protein>
    <submittedName>
        <fullName evidence="2">Calcium-dependent phosphotriesterase superfamily protein</fullName>
    </submittedName>
</protein>
<dbReference type="Gene3D" id="2.120.10.30">
    <property type="entry name" value="TolB, C-terminal domain"/>
    <property type="match status" value="1"/>
</dbReference>
<name>A0A7J0DG80_9ERIC</name>
<accession>A0A7J0DG80</accession>
<dbReference type="InterPro" id="IPR011042">
    <property type="entry name" value="6-blade_b-propeller_TolB-like"/>
</dbReference>
<dbReference type="InterPro" id="IPR053224">
    <property type="entry name" value="Sensory_adhesion_molecule"/>
</dbReference>
<dbReference type="PANTHER" id="PTHR31460">
    <property type="match status" value="1"/>
</dbReference>
<evidence type="ECO:0000313" key="2">
    <source>
        <dbReference type="EMBL" id="GFS33472.1"/>
    </source>
</evidence>
<dbReference type="SUPFAM" id="SSF63829">
    <property type="entry name" value="Calcium-dependent phosphotriesterase"/>
    <property type="match status" value="1"/>
</dbReference>
<sequence>MASFLCSTRFFVVLFLISAVPIAVLISLETATPSTHVYHYYSKGWARECAKWDDLNRRFFVSFFENGIGQIAVPDHHSPSDPLDEVLLVRDADLAGNASLGIFIDRARNRLMVAIADVFGNRYSAVAAYDMTTWDRLFLTQLNRPADEKSVADDVAVDAEGNAYITDCWGSKIWKVGINGEFISTITCPLFTHKGWHRNLVGLNGIVYHPNGYLLVVHMITGHLFKVTTGSENEVRPIKLVGGPCSLGDGIELFSPTKLVVAGNPTWLVESFDDWETGTVVGKFRGSKVHRLTTAATVKDGKVYLNHMFGMGFPKKKHAIVEAVFSS</sequence>
<proteinExistence type="predicted"/>
<keyword evidence="1" id="KW-0732">Signal</keyword>
<keyword evidence="3" id="KW-1185">Reference proteome</keyword>
<feature type="chain" id="PRO_5029912600" evidence="1">
    <location>
        <begin position="20"/>
        <end position="327"/>
    </location>
</feature>
<dbReference type="PANTHER" id="PTHR31460:SF0">
    <property type="entry name" value="CALCIUM-DEPENDENT PHOSPHOTRIESTERASE SUPERFAMILY PROTEIN-RELATED"/>
    <property type="match status" value="1"/>
</dbReference>
<dbReference type="EMBL" id="BJWL01000190">
    <property type="protein sequence ID" value="GFS33472.1"/>
    <property type="molecule type" value="Genomic_DNA"/>
</dbReference>
<comment type="caution">
    <text evidence="2">The sequence shown here is derived from an EMBL/GenBank/DDBJ whole genome shotgun (WGS) entry which is preliminary data.</text>
</comment>
<dbReference type="Proteomes" id="UP000585474">
    <property type="component" value="Unassembled WGS sequence"/>
</dbReference>
<gene>
    <name evidence="2" type="ORF">Acr_00g0028630</name>
</gene>
<feature type="signal peptide" evidence="1">
    <location>
        <begin position="1"/>
        <end position="19"/>
    </location>
</feature>
<organism evidence="2 3">
    <name type="scientific">Actinidia rufa</name>
    <dbReference type="NCBI Taxonomy" id="165716"/>
    <lineage>
        <taxon>Eukaryota</taxon>
        <taxon>Viridiplantae</taxon>
        <taxon>Streptophyta</taxon>
        <taxon>Embryophyta</taxon>
        <taxon>Tracheophyta</taxon>
        <taxon>Spermatophyta</taxon>
        <taxon>Magnoliopsida</taxon>
        <taxon>eudicotyledons</taxon>
        <taxon>Gunneridae</taxon>
        <taxon>Pentapetalae</taxon>
        <taxon>asterids</taxon>
        <taxon>Ericales</taxon>
        <taxon>Actinidiaceae</taxon>
        <taxon>Actinidia</taxon>
    </lineage>
</organism>
<dbReference type="AlphaFoldDB" id="A0A7J0DG80"/>
<evidence type="ECO:0000256" key="1">
    <source>
        <dbReference type="SAM" id="SignalP"/>
    </source>
</evidence>